<protein>
    <submittedName>
        <fullName evidence="1">Uncharacterized protein</fullName>
    </submittedName>
</protein>
<proteinExistence type="predicted"/>
<evidence type="ECO:0000313" key="1">
    <source>
        <dbReference type="EMBL" id="KZS13415.1"/>
    </source>
</evidence>
<organism evidence="1 2">
    <name type="scientific">Daphnia magna</name>
    <dbReference type="NCBI Taxonomy" id="35525"/>
    <lineage>
        <taxon>Eukaryota</taxon>
        <taxon>Metazoa</taxon>
        <taxon>Ecdysozoa</taxon>
        <taxon>Arthropoda</taxon>
        <taxon>Crustacea</taxon>
        <taxon>Branchiopoda</taxon>
        <taxon>Diplostraca</taxon>
        <taxon>Cladocera</taxon>
        <taxon>Anomopoda</taxon>
        <taxon>Daphniidae</taxon>
        <taxon>Daphnia</taxon>
    </lineage>
</organism>
<dbReference type="AlphaFoldDB" id="A0A0P6CM50"/>
<keyword evidence="2" id="KW-1185">Reference proteome</keyword>
<dbReference type="EMBL" id="LRGB01001155">
    <property type="protein sequence ID" value="KZS13415.1"/>
    <property type="molecule type" value="Genomic_DNA"/>
</dbReference>
<evidence type="ECO:0000313" key="2">
    <source>
        <dbReference type="Proteomes" id="UP000076858"/>
    </source>
</evidence>
<name>A0A0P6CM50_9CRUS</name>
<gene>
    <name evidence="1" type="ORF">APZ42_021464</name>
</gene>
<comment type="caution">
    <text evidence="1">The sequence shown here is derived from an EMBL/GenBank/DDBJ whole genome shotgun (WGS) entry which is preliminary data.</text>
</comment>
<dbReference type="Proteomes" id="UP000076858">
    <property type="component" value="Unassembled WGS sequence"/>
</dbReference>
<accession>A0A0P6CM50</accession>
<reference evidence="1 2" key="1">
    <citation type="submission" date="2016-03" db="EMBL/GenBank/DDBJ databases">
        <title>EvidentialGene: Evidence-directed Construction of Genes on Genomes.</title>
        <authorList>
            <person name="Gilbert D.G."/>
            <person name="Choi J.-H."/>
            <person name="Mockaitis K."/>
            <person name="Colbourne J."/>
            <person name="Pfrender M."/>
        </authorList>
    </citation>
    <scope>NUCLEOTIDE SEQUENCE [LARGE SCALE GENOMIC DNA]</scope>
    <source>
        <strain evidence="1 2">Xinb3</strain>
        <tissue evidence="1">Complete organism</tissue>
    </source>
</reference>
<sequence length="143" mass="17147">MPYQKSKELPMWLTKCQRFFSNKGWETWLRIEYLFVPVPKWLGGKYWKRSRLHIQSSVIISWSAYRFFPLCILFHYRSDMGRRDGATKCQSLSCSTMQCVTALKWKYTHTHTPRVSLNSPTFDYLVQLTRYEMCVECLIRALI</sequence>